<reference evidence="2 3" key="1">
    <citation type="journal article" date="2019" name="Genome Biol. Evol.">
        <title>Day and night: Metabolic profiles and evolutionary relationships of six axenic non-marine cyanobacteria.</title>
        <authorList>
            <person name="Will S.E."/>
            <person name="Henke P."/>
            <person name="Boedeker C."/>
            <person name="Huang S."/>
            <person name="Brinkmann H."/>
            <person name="Rohde M."/>
            <person name="Jarek M."/>
            <person name="Friedl T."/>
            <person name="Seufert S."/>
            <person name="Schumacher M."/>
            <person name="Overmann J."/>
            <person name="Neumann-Schaal M."/>
            <person name="Petersen J."/>
        </authorList>
    </citation>
    <scope>NUCLEOTIDE SEQUENCE [LARGE SCALE GENOMIC DNA]</scope>
    <source>
        <strain evidence="2 3">PCC 6912</strain>
    </source>
</reference>
<proteinExistence type="predicted"/>
<evidence type="ECO:0000313" key="3">
    <source>
        <dbReference type="Proteomes" id="UP000268857"/>
    </source>
</evidence>
<dbReference type="OrthoDB" id="5861318at2"/>
<gene>
    <name evidence="2" type="ORF">PCC6912_03200</name>
</gene>
<dbReference type="AlphaFoldDB" id="A0A3S0ZYQ9"/>
<sequence length="463" mass="54852">MNDNFFTPSTDSLSVYPYPNKLLEFTTQLPKVEISVKTVDEILKKVQEGKEEKISELEWVYCIYGKTGWDSKNTLISRKTSELIWRYAAKNLWLQRQLLWRLALYYNDQNQNSLASSFVESFHAFLSIENIKDILTVKIVRSLSTTNPGKELSRIACELNFTCNELITEISHALPVWIAAFKNFIEDIVPYFCSLTNPNQQQVNWLLRCLDEMSLFEYQVNAVNYLLIHVSKEVASKYPPLVTWFKENYSSAEKIHILSEQARQKLREWIGAINYTDFKKLVNLILQRLQLEEFEVNQLLRRSEFWKFYSDRFERIRILLPQKTFNTVGNQIKGDVDILKDDGSNPTEICIFDFGEWFVVEFFRGKGSETRLFPKNLKNQQILFDQHQLSVKQIRCLGGDTHDHAYLWQYYCCQWLTRRRIYPNPGTQPSQTPTEHQLGERRKKLGYWESEIRRLEEEARRYC</sequence>
<organism evidence="2 3">
    <name type="scientific">Chlorogloeopsis fritschii PCC 6912</name>
    <dbReference type="NCBI Taxonomy" id="211165"/>
    <lineage>
        <taxon>Bacteria</taxon>
        <taxon>Bacillati</taxon>
        <taxon>Cyanobacteriota</taxon>
        <taxon>Cyanophyceae</taxon>
        <taxon>Nostocales</taxon>
        <taxon>Chlorogloeopsidaceae</taxon>
        <taxon>Chlorogloeopsis</taxon>
    </lineage>
</organism>
<comment type="caution">
    <text evidence="2">The sequence shown here is derived from an EMBL/GenBank/DDBJ whole genome shotgun (WGS) entry which is preliminary data.</text>
</comment>
<evidence type="ECO:0000259" key="1">
    <source>
        <dbReference type="Pfam" id="PF15611"/>
    </source>
</evidence>
<accession>A0A3S0ZYQ9</accession>
<keyword evidence="3" id="KW-1185">Reference proteome</keyword>
<evidence type="ECO:0000313" key="2">
    <source>
        <dbReference type="EMBL" id="RUR86877.1"/>
    </source>
</evidence>
<feature type="domain" description="Zorya protein ZorC EH" evidence="1">
    <location>
        <begin position="258"/>
        <end position="411"/>
    </location>
</feature>
<dbReference type="STRING" id="211165.GCA_000317285_05233"/>
<protein>
    <recommendedName>
        <fullName evidence="1">Zorya protein ZorC EH domain-containing protein</fullName>
    </recommendedName>
</protein>
<dbReference type="EMBL" id="RSCJ01000001">
    <property type="protein sequence ID" value="RUR86877.1"/>
    <property type="molecule type" value="Genomic_DNA"/>
</dbReference>
<dbReference type="InterPro" id="IPR028943">
    <property type="entry name" value="ZorC_EH_Signature_dom"/>
</dbReference>
<dbReference type="Proteomes" id="UP000268857">
    <property type="component" value="Unassembled WGS sequence"/>
</dbReference>
<name>A0A3S0ZYQ9_CHLFR</name>
<dbReference type="RefSeq" id="WP_016874207.1">
    <property type="nucleotide sequence ID" value="NZ_AJLN01000116.1"/>
</dbReference>
<dbReference type="Pfam" id="PF15611">
    <property type="entry name" value="EH_Signature"/>
    <property type="match status" value="1"/>
</dbReference>